<keyword evidence="8" id="KW-0732">Signal</keyword>
<evidence type="ECO:0000256" key="6">
    <source>
        <dbReference type="ARBA" id="ARBA00023237"/>
    </source>
</evidence>
<keyword evidence="4 7" id="KW-0812">Transmembrane</keyword>
<keyword evidence="2 7" id="KW-0813">Transport</keyword>
<dbReference type="InterPro" id="IPR012910">
    <property type="entry name" value="Plug_dom"/>
</dbReference>
<dbReference type="Pfam" id="PF07715">
    <property type="entry name" value="Plug"/>
    <property type="match status" value="1"/>
</dbReference>
<evidence type="ECO:0000256" key="4">
    <source>
        <dbReference type="ARBA" id="ARBA00022692"/>
    </source>
</evidence>
<evidence type="ECO:0000313" key="10">
    <source>
        <dbReference type="EMBL" id="MBE8723257.1"/>
    </source>
</evidence>
<dbReference type="InterPro" id="IPR037066">
    <property type="entry name" value="Plug_dom_sf"/>
</dbReference>
<dbReference type="NCBIfam" id="TIGR04057">
    <property type="entry name" value="SusC_RagA_signa"/>
    <property type="match status" value="1"/>
</dbReference>
<dbReference type="RefSeq" id="WP_196941391.1">
    <property type="nucleotide sequence ID" value="NZ_MU158693.1"/>
</dbReference>
<dbReference type="PROSITE" id="PS52016">
    <property type="entry name" value="TONB_DEPENDENT_REC_3"/>
    <property type="match status" value="1"/>
</dbReference>
<dbReference type="Gene3D" id="2.170.130.10">
    <property type="entry name" value="TonB-dependent receptor, plug domain"/>
    <property type="match status" value="1"/>
</dbReference>
<dbReference type="InterPro" id="IPR039426">
    <property type="entry name" value="TonB-dep_rcpt-like"/>
</dbReference>
<accession>A0ABR9TD11</accession>
<reference evidence="10 11" key="1">
    <citation type="submission" date="2018-02" db="EMBL/GenBank/DDBJ databases">
        <title>Sphingobacterium KA21.</title>
        <authorList>
            <person name="Vasarhelyi B.M."/>
            <person name="Deshmukh S."/>
            <person name="Balint B."/>
            <person name="Kukolya J."/>
        </authorList>
    </citation>
    <scope>NUCLEOTIDE SEQUENCE [LARGE SCALE GENOMIC DNA]</scope>
    <source>
        <strain evidence="10 11">Ka21</strain>
    </source>
</reference>
<dbReference type="SUPFAM" id="SSF49464">
    <property type="entry name" value="Carboxypeptidase regulatory domain-like"/>
    <property type="match status" value="1"/>
</dbReference>
<dbReference type="Gene3D" id="2.60.40.1120">
    <property type="entry name" value="Carboxypeptidase-like, regulatory domain"/>
    <property type="match status" value="1"/>
</dbReference>
<proteinExistence type="inferred from homology"/>
<organism evidence="10 11">
    <name type="scientific">Sphingobacterium pedocola</name>
    <dbReference type="NCBI Taxonomy" id="2082722"/>
    <lineage>
        <taxon>Bacteria</taxon>
        <taxon>Pseudomonadati</taxon>
        <taxon>Bacteroidota</taxon>
        <taxon>Sphingobacteriia</taxon>
        <taxon>Sphingobacteriales</taxon>
        <taxon>Sphingobacteriaceae</taxon>
        <taxon>Sphingobacterium</taxon>
    </lineage>
</organism>
<dbReference type="InterPro" id="IPR023996">
    <property type="entry name" value="TonB-dep_OMP_SusC/RagA"/>
</dbReference>
<feature type="domain" description="TonB-dependent receptor plug" evidence="9">
    <location>
        <begin position="122"/>
        <end position="249"/>
    </location>
</feature>
<feature type="signal peptide" evidence="8">
    <location>
        <begin position="1"/>
        <end position="27"/>
    </location>
</feature>
<comment type="caution">
    <text evidence="10">The sequence shown here is derived from an EMBL/GenBank/DDBJ whole genome shotgun (WGS) entry which is preliminary data.</text>
</comment>
<keyword evidence="11" id="KW-1185">Reference proteome</keyword>
<dbReference type="InterPro" id="IPR008969">
    <property type="entry name" value="CarboxyPept-like_regulatory"/>
</dbReference>
<comment type="similarity">
    <text evidence="7">Belongs to the TonB-dependent receptor family.</text>
</comment>
<dbReference type="Pfam" id="PF13715">
    <property type="entry name" value="CarbopepD_reg_2"/>
    <property type="match status" value="1"/>
</dbReference>
<dbReference type="InterPro" id="IPR023997">
    <property type="entry name" value="TonB-dep_OMP_SusC/RagA_CS"/>
</dbReference>
<dbReference type="Gene3D" id="2.40.170.20">
    <property type="entry name" value="TonB-dependent receptor, beta-barrel domain"/>
    <property type="match status" value="1"/>
</dbReference>
<dbReference type="InterPro" id="IPR036942">
    <property type="entry name" value="Beta-barrel_TonB_sf"/>
</dbReference>
<evidence type="ECO:0000256" key="1">
    <source>
        <dbReference type="ARBA" id="ARBA00004571"/>
    </source>
</evidence>
<gene>
    <name evidence="10" type="ORF">C4F40_21270</name>
</gene>
<keyword evidence="5 7" id="KW-0472">Membrane</keyword>
<keyword evidence="3 7" id="KW-1134">Transmembrane beta strand</keyword>
<protein>
    <recommendedName>
        <fullName evidence="9">TonB-dependent receptor plug domain-containing protein</fullName>
    </recommendedName>
</protein>
<name>A0ABR9TD11_9SPHI</name>
<evidence type="ECO:0000256" key="7">
    <source>
        <dbReference type="PROSITE-ProRule" id="PRU01360"/>
    </source>
</evidence>
<dbReference type="EMBL" id="PSKQ01000027">
    <property type="protein sequence ID" value="MBE8723257.1"/>
    <property type="molecule type" value="Genomic_DNA"/>
</dbReference>
<dbReference type="Proteomes" id="UP000618319">
    <property type="component" value="Unassembled WGS sequence"/>
</dbReference>
<evidence type="ECO:0000259" key="9">
    <source>
        <dbReference type="Pfam" id="PF07715"/>
    </source>
</evidence>
<sequence length="1058" mass="115775">MMKREFTKKLFIALCVMVLYSGVCVQAQQLVSGTVSAVLDGKPIKGVSVQLRGSTSSTVTDDQGAYRISVPEGVGSLVFTYVGMRSVSEPVNGRSVINVQLYDENSALQEVVVTAFGVERDKKALGYSTQTIQGSELTEAREINVANSLKGKVAGVFVSTPATGPGGSSYVNIRGASSFQGNNQPLYVIDGVPMDNDNVGAPALDNPVGQGRDYGDGIGGISPDDIESMTVLKGPNGASLYGARGANGVILITTKKGSAGAKPKIEFNSNATYEDALVTPRRQNVYGPGWTESLDVAGWTLKTQDDGTEYYEMGTSFDSMWGPKMEGQLISVQLWPMLGVFPMNPQGRDEVAKFYKTGSTYTNSLAISGGTEKLRFRASVSDLRNKGIFPNSEFDRQTISTAGEYKATSKLTVESRVTYTKSGGYNRPGFGSNINTVGMSLQRYPAFLSDEMLQMYKNDLGMAENWADGRPFNPYWVANEFIATDSRDRVNGYLTLRYKFTDWLSLQARGGTDFYVENRDSRIGVNTPTGGEGNLRRGQVNNDRLRMNEQNFDAMLTADGNLFGKLSGSASLGASRRDRELTTTTLKGNRLNVDHWYNIVNAGIVVATNAPNKRRMNSVFFTGQLAYDDYLFMDITGRNDWSSTLAAGHRSFFYPSVSTSFVFTEAFNLPRDILNFGKVRFSVAQAGKDTAPYRTMIGYTQAGVGYGSIRQAFIGNNIPAVDLKNELTTSIEAGTDLQFFNNRLGIDFTYYNAVARNQIMNVSIPSSTGFSNKLINAGSIKNHGFEVMLTGKVIQQKDYGWNVSLNFSRNRSKVLSLYPDINSLNLFSTGETAIEARPGEPFGNIVGYKFKRNEAGQVVVSENGTWLAETEPSILGNVQPDFLGGLSNDFYYKGFSIGALIDMSLGGEVFSMSKFQQYQYGTAVQTEKGENLIAEGVIEQGDGTYVQNDIVIGRRAYYGDLNTNKIAEAFVLDGSYIAFRELRVGYNIGRHFPKTSTLNSLKLSAVARNLFYIKQNSEMKEMGINPEGAYGPFTTAQGYEMTGIPVTRTFGFNLSFSL</sequence>
<evidence type="ECO:0000256" key="8">
    <source>
        <dbReference type="SAM" id="SignalP"/>
    </source>
</evidence>
<keyword evidence="6 7" id="KW-0998">Cell outer membrane</keyword>
<dbReference type="SUPFAM" id="SSF56935">
    <property type="entry name" value="Porins"/>
    <property type="match status" value="1"/>
</dbReference>
<evidence type="ECO:0000256" key="5">
    <source>
        <dbReference type="ARBA" id="ARBA00023136"/>
    </source>
</evidence>
<evidence type="ECO:0000256" key="3">
    <source>
        <dbReference type="ARBA" id="ARBA00022452"/>
    </source>
</evidence>
<dbReference type="NCBIfam" id="TIGR04056">
    <property type="entry name" value="OMP_RagA_SusC"/>
    <property type="match status" value="1"/>
</dbReference>
<evidence type="ECO:0000256" key="2">
    <source>
        <dbReference type="ARBA" id="ARBA00022448"/>
    </source>
</evidence>
<comment type="subcellular location">
    <subcellularLocation>
        <location evidence="1 7">Cell outer membrane</location>
        <topology evidence="1 7">Multi-pass membrane protein</topology>
    </subcellularLocation>
</comment>
<evidence type="ECO:0000313" key="11">
    <source>
        <dbReference type="Proteomes" id="UP000618319"/>
    </source>
</evidence>
<feature type="chain" id="PRO_5045523290" description="TonB-dependent receptor plug domain-containing protein" evidence="8">
    <location>
        <begin position="28"/>
        <end position="1058"/>
    </location>
</feature>